<protein>
    <recommendedName>
        <fullName evidence="5">Flagellar protein FliT</fullName>
    </recommendedName>
</protein>
<proteinExistence type="predicted"/>
<dbReference type="InterPro" id="IPR008622">
    <property type="entry name" value="FliT"/>
</dbReference>
<keyword evidence="6" id="KW-0966">Cell projection</keyword>
<dbReference type="Proteomes" id="UP000183107">
    <property type="component" value="Unassembled WGS sequence"/>
</dbReference>
<comment type="subcellular location">
    <subcellularLocation>
        <location evidence="1">Cytoplasm</location>
        <location evidence="1">Cytosol</location>
    </subcellularLocation>
</comment>
<evidence type="ECO:0000256" key="1">
    <source>
        <dbReference type="ARBA" id="ARBA00004514"/>
    </source>
</evidence>
<dbReference type="RefSeq" id="WP_074795496.1">
    <property type="nucleotide sequence ID" value="NZ_FOVJ01000001.1"/>
</dbReference>
<accession>A0A1I4Y8P1</accession>
<evidence type="ECO:0000256" key="4">
    <source>
        <dbReference type="ARBA" id="ARBA00023186"/>
    </source>
</evidence>
<name>A0A1I4Y8P1_9PROT</name>
<evidence type="ECO:0000256" key="2">
    <source>
        <dbReference type="ARBA" id="ARBA00022490"/>
    </source>
</evidence>
<dbReference type="AlphaFoldDB" id="A0A1I4Y8P1"/>
<organism evidence="6 7">
    <name type="scientific">Nitrosospira briensis</name>
    <dbReference type="NCBI Taxonomy" id="35799"/>
    <lineage>
        <taxon>Bacteria</taxon>
        <taxon>Pseudomonadati</taxon>
        <taxon>Pseudomonadota</taxon>
        <taxon>Betaproteobacteria</taxon>
        <taxon>Nitrosomonadales</taxon>
        <taxon>Nitrosomonadaceae</taxon>
        <taxon>Nitrosospira</taxon>
    </lineage>
</organism>
<keyword evidence="4" id="KW-0143">Chaperone</keyword>
<evidence type="ECO:0000313" key="6">
    <source>
        <dbReference type="EMBL" id="SFN34411.1"/>
    </source>
</evidence>
<evidence type="ECO:0000256" key="3">
    <source>
        <dbReference type="ARBA" id="ARBA00022795"/>
    </source>
</evidence>
<dbReference type="Pfam" id="PF05400">
    <property type="entry name" value="FliT"/>
    <property type="match status" value="1"/>
</dbReference>
<sequence>MSSAEVLAAFQSISSFTGEMKEAARAGEWDRLAVLERCCAGVVAQLKAVPPVRLTARMQRQKVELIRKILADDAEIRVYTEPWLKHVQTLLGNAGMARRVHRAYDNTGR</sequence>
<keyword evidence="3" id="KW-1005">Bacterial flagellum biogenesis</keyword>
<reference evidence="7" key="1">
    <citation type="submission" date="2016-10" db="EMBL/GenBank/DDBJ databases">
        <authorList>
            <person name="Varghese N."/>
        </authorList>
    </citation>
    <scope>NUCLEOTIDE SEQUENCE [LARGE SCALE GENOMIC DNA]</scope>
    <source>
        <strain evidence="7">Nsp8</strain>
    </source>
</reference>
<keyword evidence="2" id="KW-0963">Cytoplasm</keyword>
<dbReference type="Gene3D" id="1.20.58.380">
    <property type="entry name" value="Flagellar protein flit"/>
    <property type="match status" value="1"/>
</dbReference>
<keyword evidence="7" id="KW-1185">Reference proteome</keyword>
<dbReference type="EMBL" id="FOVJ01000001">
    <property type="protein sequence ID" value="SFN34411.1"/>
    <property type="molecule type" value="Genomic_DNA"/>
</dbReference>
<keyword evidence="6" id="KW-0969">Cilium</keyword>
<evidence type="ECO:0000256" key="5">
    <source>
        <dbReference type="ARBA" id="ARBA00093797"/>
    </source>
</evidence>
<evidence type="ECO:0000313" key="7">
    <source>
        <dbReference type="Proteomes" id="UP000183107"/>
    </source>
</evidence>
<dbReference type="GO" id="GO:0044781">
    <property type="term" value="P:bacterial-type flagellum organization"/>
    <property type="evidence" value="ECO:0007669"/>
    <property type="project" value="UniProtKB-KW"/>
</dbReference>
<gene>
    <name evidence="6" type="ORF">SAMN05216386_0572</name>
</gene>
<keyword evidence="6" id="KW-0282">Flagellum</keyword>